<proteinExistence type="predicted"/>
<evidence type="ECO:0000313" key="3">
    <source>
        <dbReference type="Proteomes" id="UP000254079"/>
    </source>
</evidence>
<name>A0A376UBS6_ECOLX</name>
<sequence>MKKIDYKSIPKPIDSASERKKHKKEAEKLANYISFIRNNAHGDGDRKLLSDARTQAFSILRKQMQYRLHPGYIIEIRPTERQLFLLNSVFDFVNVVGDLIDRSVDKAPDTNSFLLTNKEYLYGKFGINGWQKYVRFLRAFVDAYKNSDMIYTYLPGGDNCTLSADNRIFIPILGLGLINAVNERDVIIVKQWRKHEGYRYLPCFDILKIQNKFYVKINIKKMFSSSEKTKIFYKNFLGQ</sequence>
<evidence type="ECO:0000313" key="2">
    <source>
        <dbReference type="EMBL" id="STI86875.1"/>
    </source>
</evidence>
<reference evidence="2 3" key="1">
    <citation type="submission" date="2018-06" db="EMBL/GenBank/DDBJ databases">
        <authorList>
            <consortium name="Pathogen Informatics"/>
            <person name="Doyle S."/>
        </authorList>
    </citation>
    <scope>NUCLEOTIDE SEQUENCE [LARGE SCALE GENOMIC DNA]</scope>
    <source>
        <strain evidence="2 3">NCTC8622</strain>
    </source>
</reference>
<dbReference type="EMBL" id="UGCP01000002">
    <property type="protein sequence ID" value="STI86875.1"/>
    <property type="molecule type" value="Genomic_DNA"/>
</dbReference>
<accession>A0A376UBS6</accession>
<organism evidence="2 3">
    <name type="scientific">Escherichia coli</name>
    <dbReference type="NCBI Taxonomy" id="562"/>
    <lineage>
        <taxon>Bacteria</taxon>
        <taxon>Pseudomonadati</taxon>
        <taxon>Pseudomonadota</taxon>
        <taxon>Gammaproteobacteria</taxon>
        <taxon>Enterobacterales</taxon>
        <taxon>Enterobacteriaceae</taxon>
        <taxon>Escherichia</taxon>
    </lineage>
</organism>
<dbReference type="AlphaFoldDB" id="A0A376UBS6"/>
<protein>
    <submittedName>
        <fullName evidence="2">Uncharacterized protein</fullName>
    </submittedName>
</protein>
<gene>
    <name evidence="2" type="ORF">NCTC8622_06016</name>
</gene>
<feature type="region of interest" description="Disordered" evidence="1">
    <location>
        <begin position="1"/>
        <end position="21"/>
    </location>
</feature>
<dbReference type="Proteomes" id="UP000254079">
    <property type="component" value="Unassembled WGS sequence"/>
</dbReference>
<evidence type="ECO:0000256" key="1">
    <source>
        <dbReference type="SAM" id="MobiDB-lite"/>
    </source>
</evidence>